<proteinExistence type="predicted"/>
<dbReference type="PaxDb" id="547559-Nmag_1891"/>
<dbReference type="Proteomes" id="UP000001879">
    <property type="component" value="Chromosome"/>
</dbReference>
<sequence>MRVKINRRDILQATALVGVSNIAGVGLSAAEKDIETEELGTIHYSEMGITFDCDLIPNTVACYGPSYEFTEDYEEMIVPMASKEDVRVVKKSDEVVNFRNLLELPTSDTRRKTRSVPLALNKQKIRYRSVRPDTQY</sequence>
<evidence type="ECO:0000313" key="4">
    <source>
        <dbReference type="Proteomes" id="UP000011543"/>
    </source>
</evidence>
<organism evidence="1 3">
    <name type="scientific">Natrialba magadii (strain ATCC 43099 / DSM 3394 / CCM 3739 / CIP 104546 / IAM 13178 / JCM 8861 / NBRC 102185 / NCIMB 2190 / MS3)</name>
    <name type="common">Natronobacterium magadii</name>
    <dbReference type="NCBI Taxonomy" id="547559"/>
    <lineage>
        <taxon>Archaea</taxon>
        <taxon>Methanobacteriati</taxon>
        <taxon>Methanobacteriota</taxon>
        <taxon>Stenosarchaea group</taxon>
        <taxon>Halobacteria</taxon>
        <taxon>Halobacteriales</taxon>
        <taxon>Natrialbaceae</taxon>
        <taxon>Natrialba</taxon>
    </lineage>
</organism>
<evidence type="ECO:0000313" key="3">
    <source>
        <dbReference type="Proteomes" id="UP000001879"/>
    </source>
</evidence>
<dbReference type="STRING" id="547559.Nmag_1891"/>
<dbReference type="AlphaFoldDB" id="D3SV55"/>
<keyword evidence="3" id="KW-1185">Reference proteome</keyword>
<name>D3SV55_NATMM</name>
<evidence type="ECO:0000313" key="1">
    <source>
        <dbReference type="EMBL" id="ADD05463.1"/>
    </source>
</evidence>
<reference evidence="1 3" key="2">
    <citation type="journal article" date="2012" name="BMC Genomics">
        <title>A comparative genomics perspective on the genetic content of the alkaliphilic haloarchaeon Natrialba magadii ATCC 43099T.</title>
        <authorList>
            <person name="Siddaramappa S."/>
            <person name="Challacombe J.F."/>
            <person name="Decastro R.E."/>
            <person name="Pfeiffer F."/>
            <person name="Sastre D.E."/>
            <person name="Gimenez M.I."/>
            <person name="Paggi R.A."/>
            <person name="Detter J.C."/>
            <person name="Davenport K.W."/>
            <person name="Goodwin L.A."/>
            <person name="Kyrpides N."/>
            <person name="Tapia R."/>
            <person name="Pitluck S."/>
            <person name="Lucas S."/>
            <person name="Woyke T."/>
            <person name="Maupin-Furlow J.A."/>
        </authorList>
    </citation>
    <scope>NUCLEOTIDE SEQUENCE [LARGE SCALE GENOMIC DNA]</scope>
    <source>
        <strain evidence="1">ATCC 43099</strain>
        <strain evidence="3">ATCC 43099 / DSM 3394 / CCM 3739 / CIP 104546 / IAM 13178 / JCM 8861 / NBRC 102185 / NCIMB 2190 / MS3</strain>
    </source>
</reference>
<gene>
    <name evidence="1" type="ordered locus">Nmag_1891</name>
    <name evidence="2" type="ORF">C500_10915</name>
</gene>
<protein>
    <submittedName>
        <fullName evidence="1">Uncharacterized protein</fullName>
    </submittedName>
</protein>
<dbReference type="RefSeq" id="WP_004267555.1">
    <property type="nucleotide sequence ID" value="NC_013922.1"/>
</dbReference>
<evidence type="ECO:0000313" key="2">
    <source>
        <dbReference type="EMBL" id="ELY29225.1"/>
    </source>
</evidence>
<dbReference type="Proteomes" id="UP000011543">
    <property type="component" value="Unassembled WGS sequence"/>
</dbReference>
<reference evidence="3" key="1">
    <citation type="submission" date="2010-02" db="EMBL/GenBank/DDBJ databases">
        <title>Complete sequence of chromosome of Natrialba magadii ATCC 43099.</title>
        <authorList>
            <consortium name="US DOE Joint Genome Institute"/>
            <person name="Lucas S."/>
            <person name="Copeland A."/>
            <person name="Lapidus A."/>
            <person name="Cheng J.-F."/>
            <person name="Bruce D."/>
            <person name="Goodwin L."/>
            <person name="Pitluck S."/>
            <person name="Davenport K."/>
            <person name="Saunders E."/>
            <person name="Detter J.C."/>
            <person name="Han C."/>
            <person name="Tapia R."/>
            <person name="Land M."/>
            <person name="Hauser L."/>
            <person name="Kyrpides N."/>
            <person name="Mikhailova N."/>
            <person name="De Castro R.E."/>
            <person name="Maupin-Furlow J.A."/>
            <person name="Woyke T."/>
        </authorList>
    </citation>
    <scope>NUCLEOTIDE SEQUENCE [LARGE SCALE GENOMIC DNA]</scope>
    <source>
        <strain evidence="3">ATCC 43099 / DSM 3394 / CCM 3739 / CIP 104546 / IAM 13178 / JCM 8861 / NBRC 102185 / NCIMB 2190 / MS3</strain>
    </source>
</reference>
<dbReference type="EMBL" id="CP001932">
    <property type="protein sequence ID" value="ADD05463.1"/>
    <property type="molecule type" value="Genomic_DNA"/>
</dbReference>
<accession>D3SV55</accession>
<dbReference type="KEGG" id="nmg:Nmag_1891"/>
<reference evidence="2 4" key="3">
    <citation type="journal article" date="2014" name="PLoS Genet.">
        <title>Phylogenetically driven sequencing of extremely halophilic archaea reveals strategies for static and dynamic osmo-response.</title>
        <authorList>
            <person name="Becker E.A."/>
            <person name="Seitzer P.M."/>
            <person name="Tritt A."/>
            <person name="Larsen D."/>
            <person name="Krusor M."/>
            <person name="Yao A.I."/>
            <person name="Wu D."/>
            <person name="Madern D."/>
            <person name="Eisen J.A."/>
            <person name="Darling A.E."/>
            <person name="Facciotti M.T."/>
        </authorList>
    </citation>
    <scope>NUCLEOTIDE SEQUENCE [LARGE SCALE GENOMIC DNA]</scope>
    <source>
        <strain evidence="4">ATCC 43099 / DSM 3394 / CCM 3739 / CIP 104546 / IAM 13178 / JCM 8861 / NBRC 102185 / NCIMB 2190 / MS3</strain>
        <strain evidence="2">MS-3</strain>
    </source>
</reference>
<reference evidence="1" key="4">
    <citation type="submission" date="2016-09" db="EMBL/GenBank/DDBJ databases">
        <authorList>
            <person name="Pfeiffer F."/>
        </authorList>
    </citation>
    <scope>NUCLEOTIDE SEQUENCE</scope>
    <source>
        <strain evidence="1">ATCC 43099</strain>
    </source>
</reference>
<dbReference type="GeneID" id="31795543"/>
<dbReference type="HOGENOM" id="CLU_1870794_0_0_2"/>
<dbReference type="EMBL" id="AOHS01000037">
    <property type="protein sequence ID" value="ELY29225.1"/>
    <property type="molecule type" value="Genomic_DNA"/>
</dbReference>
<dbReference type="OrthoDB" id="373320at2157"/>